<dbReference type="SUPFAM" id="SSF56935">
    <property type="entry name" value="Porins"/>
    <property type="match status" value="1"/>
</dbReference>
<comment type="similarity">
    <text evidence="2">Belongs to the TonB-dependent receptor family.</text>
</comment>
<organism evidence="5 6">
    <name type="scientific">Chitinophaga horti</name>
    <dbReference type="NCBI Taxonomy" id="2920382"/>
    <lineage>
        <taxon>Bacteria</taxon>
        <taxon>Pseudomonadati</taxon>
        <taxon>Bacteroidota</taxon>
        <taxon>Chitinophagia</taxon>
        <taxon>Chitinophagales</taxon>
        <taxon>Chitinophagaceae</taxon>
        <taxon>Chitinophaga</taxon>
    </lineage>
</organism>
<accession>A0ABY6JAH0</accession>
<keyword evidence="1 3" id="KW-0732">Signal</keyword>
<feature type="domain" description="TonB-dependent receptor plug" evidence="4">
    <location>
        <begin position="116"/>
        <end position="251"/>
    </location>
</feature>
<keyword evidence="2" id="KW-1134">Transmembrane beta strand</keyword>
<dbReference type="NCBIfam" id="TIGR04057">
    <property type="entry name" value="SusC_RagA_signa"/>
    <property type="match status" value="1"/>
</dbReference>
<dbReference type="PANTHER" id="PTHR30069">
    <property type="entry name" value="TONB-DEPENDENT OUTER MEMBRANE RECEPTOR"/>
    <property type="match status" value="1"/>
</dbReference>
<evidence type="ECO:0000313" key="5">
    <source>
        <dbReference type="EMBL" id="UYQ95294.1"/>
    </source>
</evidence>
<dbReference type="InterPro" id="IPR023997">
    <property type="entry name" value="TonB-dep_OMP_SusC/RagA_CS"/>
</dbReference>
<dbReference type="SUPFAM" id="SSF49464">
    <property type="entry name" value="Carboxypeptidase regulatory domain-like"/>
    <property type="match status" value="1"/>
</dbReference>
<gene>
    <name evidence="5" type="ORF">MKQ68_09315</name>
</gene>
<dbReference type="Gene3D" id="2.60.40.1120">
    <property type="entry name" value="Carboxypeptidase-like, regulatory domain"/>
    <property type="match status" value="1"/>
</dbReference>
<keyword evidence="2" id="KW-0812">Transmembrane</keyword>
<evidence type="ECO:0000313" key="6">
    <source>
        <dbReference type="Proteomes" id="UP001162741"/>
    </source>
</evidence>
<dbReference type="Gene3D" id="2.170.130.10">
    <property type="entry name" value="TonB-dependent receptor, plug domain"/>
    <property type="match status" value="1"/>
</dbReference>
<keyword evidence="2" id="KW-0998">Cell outer membrane</keyword>
<dbReference type="InterPro" id="IPR037066">
    <property type="entry name" value="Plug_dom_sf"/>
</dbReference>
<protein>
    <submittedName>
        <fullName evidence="5">TonB-dependent receptor plug domain-containing protein</fullName>
    </submittedName>
</protein>
<keyword evidence="2" id="KW-0813">Transport</keyword>
<dbReference type="Pfam" id="PF13715">
    <property type="entry name" value="CarbopepD_reg_2"/>
    <property type="match status" value="1"/>
</dbReference>
<dbReference type="PROSITE" id="PS52016">
    <property type="entry name" value="TONB_DEPENDENT_REC_3"/>
    <property type="match status" value="1"/>
</dbReference>
<feature type="signal peptide" evidence="3">
    <location>
        <begin position="1"/>
        <end position="22"/>
    </location>
</feature>
<dbReference type="Pfam" id="PF07715">
    <property type="entry name" value="Plug"/>
    <property type="match status" value="1"/>
</dbReference>
<name>A0ABY6JAH0_9BACT</name>
<keyword evidence="5" id="KW-0675">Receptor</keyword>
<proteinExistence type="inferred from homology"/>
<dbReference type="RefSeq" id="WP_264283055.1">
    <property type="nucleotide sequence ID" value="NZ_CP107006.1"/>
</dbReference>
<dbReference type="InterPro" id="IPR039426">
    <property type="entry name" value="TonB-dep_rcpt-like"/>
</dbReference>
<feature type="chain" id="PRO_5045189702" evidence="3">
    <location>
        <begin position="23"/>
        <end position="544"/>
    </location>
</feature>
<keyword evidence="6" id="KW-1185">Reference proteome</keyword>
<evidence type="ECO:0000259" key="4">
    <source>
        <dbReference type="Pfam" id="PF07715"/>
    </source>
</evidence>
<evidence type="ECO:0000256" key="3">
    <source>
        <dbReference type="SAM" id="SignalP"/>
    </source>
</evidence>
<dbReference type="Proteomes" id="UP001162741">
    <property type="component" value="Chromosome"/>
</dbReference>
<dbReference type="InterPro" id="IPR012910">
    <property type="entry name" value="Plug_dom"/>
</dbReference>
<dbReference type="EMBL" id="CP107006">
    <property type="protein sequence ID" value="UYQ95294.1"/>
    <property type="molecule type" value="Genomic_DNA"/>
</dbReference>
<sequence length="544" mass="57220">MRKLLPGVLALLCLTLSFALHAQQKKVTGTVTDRNGVVLPGATVTVNKGKQGTVTNAEGKFEIVAPEDGTVTINFTGYKTQTVKVSASGEVNVSLQEDIAKLDEVIVTGLATSVKRRNAANAVATVSAKELSGTAPAQTFDAALNGKITGANIVANSGAPGGGIAIKLRGVTTFYGNTDPLFVVDGIIVNNRAVSGGLNAITGAASGGSTSSQDNAAGRIADINPADIENIEILKGASASAIYGSQAAAGVVIITTKKGRAGKTRVSLNQDLGVISVRKLLGQRKLTEQRVEDSGWDVEDYKAAVAAGKLFDYEKEMYGNDGFARNTNLSLSGGSDKTTYLLSAGTKDEEGIIKGTGYANNSVRVNIDHRISDKIKIGVTSTYLRSSSDRGLTNNDNRGATFGVALSSTPSFAQLHPDAGGVYPENPFAASNPLETRDKMKNNELVNRFIGGINLEANLQQSARSTTRFIGRAGVDYYNLKSALLFPSSLQFQAITQGQNVQGNANNMFTNWSAFLVNTINTKNNLSFTSTVGLTHETGSFDRF</sequence>
<dbReference type="InterPro" id="IPR008969">
    <property type="entry name" value="CarboxyPept-like_regulatory"/>
</dbReference>
<comment type="subcellular location">
    <subcellularLocation>
        <location evidence="2">Cell outer membrane</location>
        <topology evidence="2">Multi-pass membrane protein</topology>
    </subcellularLocation>
</comment>
<evidence type="ECO:0000256" key="2">
    <source>
        <dbReference type="PROSITE-ProRule" id="PRU01360"/>
    </source>
</evidence>
<reference evidence="5" key="1">
    <citation type="submission" date="2022-10" db="EMBL/GenBank/DDBJ databases">
        <title>Chitinophaga sp. nov., isolated from soil.</title>
        <authorList>
            <person name="Jeon C.O."/>
        </authorList>
    </citation>
    <scope>NUCLEOTIDE SEQUENCE</scope>
    <source>
        <strain evidence="5">R8</strain>
    </source>
</reference>
<evidence type="ECO:0000256" key="1">
    <source>
        <dbReference type="ARBA" id="ARBA00022729"/>
    </source>
</evidence>
<dbReference type="PANTHER" id="PTHR30069:SF29">
    <property type="entry name" value="HEMOGLOBIN AND HEMOGLOBIN-HAPTOGLOBIN-BINDING PROTEIN 1-RELATED"/>
    <property type="match status" value="1"/>
</dbReference>
<keyword evidence="2" id="KW-0472">Membrane</keyword>